<feature type="compositionally biased region" description="Low complexity" evidence="1">
    <location>
        <begin position="391"/>
        <end position="423"/>
    </location>
</feature>
<feature type="compositionally biased region" description="Basic and acidic residues" evidence="1">
    <location>
        <begin position="450"/>
        <end position="479"/>
    </location>
</feature>
<dbReference type="EMBL" id="MU070217">
    <property type="protein sequence ID" value="KAF5828998.1"/>
    <property type="molecule type" value="Genomic_DNA"/>
</dbReference>
<feature type="compositionally biased region" description="Basic residues" evidence="1">
    <location>
        <begin position="1"/>
        <end position="10"/>
    </location>
</feature>
<dbReference type="InterPro" id="IPR004154">
    <property type="entry name" value="Anticodon-bd"/>
</dbReference>
<feature type="compositionally biased region" description="Acidic residues" evidence="1">
    <location>
        <begin position="276"/>
        <end position="285"/>
    </location>
</feature>
<feature type="compositionally biased region" description="Low complexity" evidence="1">
    <location>
        <begin position="230"/>
        <end position="243"/>
    </location>
</feature>
<feature type="compositionally biased region" description="Low complexity" evidence="1">
    <location>
        <begin position="210"/>
        <end position="219"/>
    </location>
</feature>
<feature type="region of interest" description="Disordered" evidence="1">
    <location>
        <begin position="1"/>
        <end position="64"/>
    </location>
</feature>
<evidence type="ECO:0000313" key="3">
    <source>
        <dbReference type="EMBL" id="KAF5828998.1"/>
    </source>
</evidence>
<proteinExistence type="predicted"/>
<evidence type="ECO:0000256" key="1">
    <source>
        <dbReference type="SAM" id="MobiDB-lite"/>
    </source>
</evidence>
<dbReference type="SUPFAM" id="SSF52954">
    <property type="entry name" value="Class II aaRS ABD-related"/>
    <property type="match status" value="1"/>
</dbReference>
<dbReference type="Proteomes" id="UP000815325">
    <property type="component" value="Unassembled WGS sequence"/>
</dbReference>
<dbReference type="InterPro" id="IPR004499">
    <property type="entry name" value="Pro-tRNA-ligase_IIa_arc-type"/>
</dbReference>
<reference evidence="3" key="1">
    <citation type="submission" date="2017-08" db="EMBL/GenBank/DDBJ databases">
        <authorList>
            <person name="Polle J.E."/>
            <person name="Barry K."/>
            <person name="Cushman J."/>
            <person name="Schmutz J."/>
            <person name="Tran D."/>
            <person name="Hathwaick L.T."/>
            <person name="Yim W.C."/>
            <person name="Jenkins J."/>
            <person name="Mckie-Krisberg Z.M."/>
            <person name="Prochnik S."/>
            <person name="Lindquist E."/>
            <person name="Dockter R.B."/>
            <person name="Adam C."/>
            <person name="Molina H."/>
            <person name="Bunkerborg J."/>
            <person name="Jin E."/>
            <person name="Buchheim M."/>
            <person name="Magnuson J."/>
        </authorList>
    </citation>
    <scope>NUCLEOTIDE SEQUENCE</scope>
    <source>
        <strain evidence="3">CCAP 19/18</strain>
    </source>
</reference>
<gene>
    <name evidence="3" type="ORF">DUNSADRAFT_16727</name>
</gene>
<organism evidence="3 4">
    <name type="scientific">Dunaliella salina</name>
    <name type="common">Green alga</name>
    <name type="synonym">Protococcus salinus</name>
    <dbReference type="NCBI Taxonomy" id="3046"/>
    <lineage>
        <taxon>Eukaryota</taxon>
        <taxon>Viridiplantae</taxon>
        <taxon>Chlorophyta</taxon>
        <taxon>core chlorophytes</taxon>
        <taxon>Chlorophyceae</taxon>
        <taxon>CS clade</taxon>
        <taxon>Chlamydomonadales</taxon>
        <taxon>Dunaliellaceae</taxon>
        <taxon>Dunaliella</taxon>
    </lineage>
</organism>
<sequence>MGRESGRKRKFQQEQRLAAESAAANKPQGETALQQQQQDGSMQKKAKKDKSQLPPAEIERRKIQRELRELALKVKAAGGQYKPQKYKRKVYKEHGAELVGSNKAKKDKDKKRQRDTPSWRPYDKVDVALLLRENSIDTHIDDANSYTPGQKMKYWETAGVLVRVEVGPKEAQNGTAVVALANEPGTVAAKETVNVDLQLMKEIRAKLEQAGARMGATGRAGKEERKRQKAQQQQLVQAQEQGEGATGPEDDSKEKGLGPQASSQGEEHGSGAGSEEGNEVLSEEESGARENSEGENGSEESESEDEAGVCGTKGQIADGSSEGEGEVSEVEQLQQGSVAAKQAGATGAKKKEKHKGSVEAKGETQHKSGGELGDASAKHNRKKGKQPSKAPPQQQHQLQQPHQQQKQQQQQQQQLAPRQAPQIQGGGDELEDDFEIEPQFMPEPEEEEQTVSKKDRLKQARKNDKAWRKQGRFGKEGAKAWDSSNASNKTAGGAKKEKRPTKVVTF</sequence>
<feature type="compositionally biased region" description="Basic and acidic residues" evidence="1">
    <location>
        <begin position="104"/>
        <end position="119"/>
    </location>
</feature>
<feature type="compositionally biased region" description="Basic and acidic residues" evidence="1">
    <location>
        <begin position="355"/>
        <end position="369"/>
    </location>
</feature>
<feature type="compositionally biased region" description="Low complexity" evidence="1">
    <location>
        <begin position="330"/>
        <end position="347"/>
    </location>
</feature>
<evidence type="ECO:0000313" key="4">
    <source>
        <dbReference type="Proteomes" id="UP000815325"/>
    </source>
</evidence>
<keyword evidence="4" id="KW-1185">Reference proteome</keyword>
<feature type="domain" description="Anticodon-binding" evidence="2">
    <location>
        <begin position="127"/>
        <end position="178"/>
    </location>
</feature>
<feature type="compositionally biased region" description="Basic residues" evidence="1">
    <location>
        <begin position="496"/>
        <end position="506"/>
    </location>
</feature>
<dbReference type="InterPro" id="IPR036621">
    <property type="entry name" value="Anticodon-bd_dom_sf"/>
</dbReference>
<protein>
    <recommendedName>
        <fullName evidence="2">Anticodon-binding domain-containing protein</fullName>
    </recommendedName>
</protein>
<feature type="region of interest" description="Disordered" evidence="1">
    <location>
        <begin position="210"/>
        <end position="506"/>
    </location>
</feature>
<name>A0ABQ7G315_DUNSA</name>
<dbReference type="Gene3D" id="3.40.50.800">
    <property type="entry name" value="Anticodon-binding domain"/>
    <property type="match status" value="1"/>
</dbReference>
<evidence type="ECO:0000259" key="2">
    <source>
        <dbReference type="Pfam" id="PF03129"/>
    </source>
</evidence>
<accession>A0ABQ7G315</accession>
<feature type="region of interest" description="Disordered" evidence="1">
    <location>
        <begin position="78"/>
        <end position="119"/>
    </location>
</feature>
<dbReference type="PANTHER" id="PTHR43382">
    <property type="entry name" value="PROLYL-TRNA SYNTHETASE"/>
    <property type="match status" value="1"/>
</dbReference>
<comment type="caution">
    <text evidence="3">The sequence shown here is derived from an EMBL/GenBank/DDBJ whole genome shotgun (WGS) entry which is preliminary data.</text>
</comment>
<dbReference type="PANTHER" id="PTHR43382:SF2">
    <property type="entry name" value="BIFUNCTIONAL GLUTAMATE_PROLINE--TRNA LIGASE"/>
    <property type="match status" value="1"/>
</dbReference>
<dbReference type="Pfam" id="PF03129">
    <property type="entry name" value="HGTP_anticodon"/>
    <property type="match status" value="1"/>
</dbReference>
<feature type="compositionally biased region" description="Acidic residues" evidence="1">
    <location>
        <begin position="296"/>
        <end position="307"/>
    </location>
</feature>